<dbReference type="KEGG" id="cact:HZ995_11610"/>
<name>A0A975EN90_9RHOB</name>
<dbReference type="PANTHER" id="PTHR13847">
    <property type="entry name" value="SARCOSINE DEHYDROGENASE-RELATED"/>
    <property type="match status" value="1"/>
</dbReference>
<evidence type="ECO:0000313" key="3">
    <source>
        <dbReference type="EMBL" id="QTN35129.1"/>
    </source>
</evidence>
<dbReference type="EMBL" id="CP060010">
    <property type="protein sequence ID" value="QTN35129.1"/>
    <property type="molecule type" value="Genomic_DNA"/>
</dbReference>
<reference evidence="3" key="1">
    <citation type="submission" date="2020-07" db="EMBL/GenBank/DDBJ databases">
        <title>Genome sequences of bacteria associated with the marine, planktonic diatom Thalassiosira profunda strain ECT2AJA-044.</title>
        <authorList>
            <person name="Gargas C.B."/>
            <person name="Roberts W.R."/>
            <person name="Alverson A.J."/>
        </authorList>
    </citation>
    <scope>NUCLEOTIDE SEQUENCE</scope>
    <source>
        <strain evidence="3">ECT2AJA-044</strain>
    </source>
</reference>
<protein>
    <submittedName>
        <fullName evidence="3">FAD-binding oxidoreductase</fullName>
    </submittedName>
</protein>
<dbReference type="InterPro" id="IPR006076">
    <property type="entry name" value="FAD-dep_OxRdtase"/>
</dbReference>
<dbReference type="PRINTS" id="PR00411">
    <property type="entry name" value="PNDRDTASEI"/>
</dbReference>
<evidence type="ECO:0000256" key="1">
    <source>
        <dbReference type="ARBA" id="ARBA00023002"/>
    </source>
</evidence>
<keyword evidence="1" id="KW-0560">Oxidoreductase</keyword>
<dbReference type="Gene3D" id="3.30.9.10">
    <property type="entry name" value="D-Amino Acid Oxidase, subunit A, domain 2"/>
    <property type="match status" value="1"/>
</dbReference>
<evidence type="ECO:0000313" key="4">
    <source>
        <dbReference type="Proteomes" id="UP000665026"/>
    </source>
</evidence>
<accession>A0A975EN90</accession>
<dbReference type="SUPFAM" id="SSF51905">
    <property type="entry name" value="FAD/NAD(P)-binding domain"/>
    <property type="match status" value="1"/>
</dbReference>
<sequence>MALENLWEKTAVAPPATKILASAQSAYDLMVIGAGFSGCSAALTARDLGASVAVFEARTIGYGGSGRNVGLVNAGLWTPPEDIEATIGKREGSHLYESLSAAPDHVFSLIDRLNIECNARRNGTLHCAHADTGLADLKLRAKQLRARGAPVELLGANATRHRVGSDRFKGALFDPRAGTIQPLSYVRGLAKEAMKAGAHLFENAPVHHVKKTSSGWMVSVGEQVIFAKALLLATNAYLKGLSGLPAPQFTKVGYFQAATRPLEPTWQRSILPGKEGCWDTAMVMSSFRMDGEGRLVIGGVGSLDSIGRGTHLAWAQRKLAHLFPQLAKETLQEAWSGTICMTSDHIPKILDIGTKGYALFGYSGRGIGPGTVFGATAAHALLTGDRQDLPVVPTKAHTEKLTGLKEVYYEAGATLTHMVSAR</sequence>
<dbReference type="AlphaFoldDB" id="A0A975EN90"/>
<dbReference type="GO" id="GO:0016491">
    <property type="term" value="F:oxidoreductase activity"/>
    <property type="evidence" value="ECO:0007669"/>
    <property type="project" value="UniProtKB-KW"/>
</dbReference>
<feature type="domain" description="FAD dependent oxidoreductase" evidence="2">
    <location>
        <begin position="28"/>
        <end position="379"/>
    </location>
</feature>
<dbReference type="Gene3D" id="3.50.50.60">
    <property type="entry name" value="FAD/NAD(P)-binding domain"/>
    <property type="match status" value="1"/>
</dbReference>
<dbReference type="GO" id="GO:0005737">
    <property type="term" value="C:cytoplasm"/>
    <property type="evidence" value="ECO:0007669"/>
    <property type="project" value="TreeGrafter"/>
</dbReference>
<organism evidence="3 4">
    <name type="scientific">Cognatishimia activa</name>
    <dbReference type="NCBI Taxonomy" id="1715691"/>
    <lineage>
        <taxon>Bacteria</taxon>
        <taxon>Pseudomonadati</taxon>
        <taxon>Pseudomonadota</taxon>
        <taxon>Alphaproteobacteria</taxon>
        <taxon>Rhodobacterales</taxon>
        <taxon>Paracoccaceae</taxon>
        <taxon>Cognatishimia</taxon>
    </lineage>
</organism>
<dbReference type="Proteomes" id="UP000665026">
    <property type="component" value="Chromosome"/>
</dbReference>
<dbReference type="InterPro" id="IPR036188">
    <property type="entry name" value="FAD/NAD-bd_sf"/>
</dbReference>
<evidence type="ECO:0000259" key="2">
    <source>
        <dbReference type="Pfam" id="PF01266"/>
    </source>
</evidence>
<gene>
    <name evidence="3" type="ORF">HZ995_11610</name>
</gene>
<dbReference type="PANTHER" id="PTHR13847:SF281">
    <property type="entry name" value="FAD DEPENDENT OXIDOREDUCTASE DOMAIN-CONTAINING PROTEIN"/>
    <property type="match status" value="1"/>
</dbReference>
<dbReference type="RefSeq" id="WP_209355815.1">
    <property type="nucleotide sequence ID" value="NZ_CP060010.1"/>
</dbReference>
<proteinExistence type="predicted"/>
<dbReference type="Pfam" id="PF01266">
    <property type="entry name" value="DAO"/>
    <property type="match status" value="1"/>
</dbReference>